<dbReference type="InterPro" id="IPR022210">
    <property type="entry name" value="TF_GCR1-like"/>
</dbReference>
<dbReference type="GO" id="GO:0060963">
    <property type="term" value="P:positive regulation of ribosomal protein gene transcription by RNA polymerase II"/>
    <property type="evidence" value="ECO:0007669"/>
    <property type="project" value="TreeGrafter"/>
</dbReference>
<dbReference type="PANTHER" id="PTHR37784:SF2">
    <property type="entry name" value="HIGH-OSMOLARITY-INDUCED TRANSCRIPTION PROTEIN 1"/>
    <property type="match status" value="1"/>
</dbReference>
<dbReference type="Proteomes" id="UP000326924">
    <property type="component" value="Unassembled WGS sequence"/>
</dbReference>
<evidence type="ECO:0000259" key="2">
    <source>
        <dbReference type="Pfam" id="PF12550"/>
    </source>
</evidence>
<gene>
    <name evidence="3" type="ORF">FN846DRAFT_140201</name>
</gene>
<accession>A0A5J5EQH1</accession>
<dbReference type="GO" id="GO:0000978">
    <property type="term" value="F:RNA polymerase II cis-regulatory region sequence-specific DNA binding"/>
    <property type="evidence" value="ECO:0007669"/>
    <property type="project" value="TreeGrafter"/>
</dbReference>
<name>A0A5J5EQH1_9PEZI</name>
<sequence length="413" mass="44194">MGAGGQQKATGGAGGNTVKQHQAYMRSPSTSHASLHNTSVNLVGNGTPAAMVGRSSVSASHAPTPSPGSGDVKPFVPIEEGPATVRVREEGGTETFALPLGMVNTWESFVHMIQATFSKTGDPRLTNSRGDTIPRMSLPGFMVDGMLFIVSFPNHNPHGGTHVSNRTIQQPSAQPSKSNVPPDPAPAVNGIPTSNYSGLANTAPNNPPPYSPPPAHATPPVNQYAPSNGNAAVTAGGGGNTPSSTSSSVSPRGDHQEYKLSRSIKTVNELWQEWTKGLAPDQPSVVYLESTYGPKWRSTQAERKFYSRRKVIIEEVRKLIDQGRTEWDAISDVDEWRGGRSLDKLSKTIVEKRKATGGGGGDDRTDYDGHDGRRESRAAPGGRPRQLQQQQEQQHQQVHAQQQQQHTGIGGWA</sequence>
<reference evidence="3 4" key="1">
    <citation type="submission" date="2019-09" db="EMBL/GenBank/DDBJ databases">
        <title>Draft genome of the ectomycorrhizal ascomycete Sphaerosporella brunnea.</title>
        <authorList>
            <consortium name="DOE Joint Genome Institute"/>
            <person name="Benucci G.M."/>
            <person name="Marozzi G."/>
            <person name="Antonielli L."/>
            <person name="Sanchez S."/>
            <person name="Marco P."/>
            <person name="Wang X."/>
            <person name="Falini L.B."/>
            <person name="Barry K."/>
            <person name="Haridas S."/>
            <person name="Lipzen A."/>
            <person name="Labutti K."/>
            <person name="Grigoriev I.V."/>
            <person name="Murat C."/>
            <person name="Martin F."/>
            <person name="Albertini E."/>
            <person name="Donnini D."/>
            <person name="Bonito G."/>
        </authorList>
    </citation>
    <scope>NUCLEOTIDE SEQUENCE [LARGE SCALE GENOMIC DNA]</scope>
    <source>
        <strain evidence="3 4">Sb_GMNB300</strain>
    </source>
</reference>
<feature type="compositionally biased region" description="Polar residues" evidence="1">
    <location>
        <begin position="27"/>
        <end position="44"/>
    </location>
</feature>
<feature type="domain" description="Transcription activator GCR1-like" evidence="2">
    <location>
        <begin position="258"/>
        <end position="337"/>
    </location>
</feature>
<feature type="compositionally biased region" description="Pro residues" evidence="1">
    <location>
        <begin position="205"/>
        <end position="217"/>
    </location>
</feature>
<evidence type="ECO:0000313" key="3">
    <source>
        <dbReference type="EMBL" id="KAA8900565.1"/>
    </source>
</evidence>
<feature type="region of interest" description="Disordered" evidence="1">
    <location>
        <begin position="25"/>
        <end position="76"/>
    </location>
</feature>
<dbReference type="Pfam" id="PF12550">
    <property type="entry name" value="GCR1_C"/>
    <property type="match status" value="1"/>
</dbReference>
<dbReference type="InParanoid" id="A0A5J5EQH1"/>
<dbReference type="AlphaFoldDB" id="A0A5J5EQH1"/>
<protein>
    <submittedName>
        <fullName evidence="3">Transcriptional activator of glycolytic enzymes-domain-containing protein</fullName>
    </submittedName>
</protein>
<feature type="compositionally biased region" description="Low complexity" evidence="1">
    <location>
        <begin position="241"/>
        <end position="251"/>
    </location>
</feature>
<feature type="region of interest" description="Disordered" evidence="1">
    <location>
        <begin position="351"/>
        <end position="413"/>
    </location>
</feature>
<organism evidence="3 4">
    <name type="scientific">Sphaerosporella brunnea</name>
    <dbReference type="NCBI Taxonomy" id="1250544"/>
    <lineage>
        <taxon>Eukaryota</taxon>
        <taxon>Fungi</taxon>
        <taxon>Dikarya</taxon>
        <taxon>Ascomycota</taxon>
        <taxon>Pezizomycotina</taxon>
        <taxon>Pezizomycetes</taxon>
        <taxon>Pezizales</taxon>
        <taxon>Pyronemataceae</taxon>
        <taxon>Sphaerosporella</taxon>
    </lineage>
</organism>
<feature type="region of interest" description="Disordered" evidence="1">
    <location>
        <begin position="158"/>
        <end position="259"/>
    </location>
</feature>
<dbReference type="PANTHER" id="PTHR37784">
    <property type="entry name" value="PROTEIN MSN1"/>
    <property type="match status" value="1"/>
</dbReference>
<dbReference type="OrthoDB" id="428577at2759"/>
<feature type="compositionally biased region" description="Basic and acidic residues" evidence="1">
    <location>
        <begin position="361"/>
        <end position="377"/>
    </location>
</feature>
<proteinExistence type="predicted"/>
<feature type="compositionally biased region" description="Low complexity" evidence="1">
    <location>
        <begin position="218"/>
        <end position="234"/>
    </location>
</feature>
<feature type="compositionally biased region" description="Low complexity" evidence="1">
    <location>
        <begin position="386"/>
        <end position="406"/>
    </location>
</feature>
<dbReference type="EMBL" id="VXIS01000152">
    <property type="protein sequence ID" value="KAA8900565.1"/>
    <property type="molecule type" value="Genomic_DNA"/>
</dbReference>
<comment type="caution">
    <text evidence="3">The sequence shown here is derived from an EMBL/GenBank/DDBJ whole genome shotgun (WGS) entry which is preliminary data.</text>
</comment>
<dbReference type="InterPro" id="IPR052146">
    <property type="entry name" value="HOT1"/>
</dbReference>
<feature type="compositionally biased region" description="Polar residues" evidence="1">
    <location>
        <begin position="162"/>
        <end position="179"/>
    </location>
</feature>
<evidence type="ECO:0000256" key="1">
    <source>
        <dbReference type="SAM" id="MobiDB-lite"/>
    </source>
</evidence>
<evidence type="ECO:0000313" key="4">
    <source>
        <dbReference type="Proteomes" id="UP000326924"/>
    </source>
</evidence>
<keyword evidence="4" id="KW-1185">Reference proteome</keyword>
<dbReference type="GO" id="GO:0000981">
    <property type="term" value="F:DNA-binding transcription factor activity, RNA polymerase II-specific"/>
    <property type="evidence" value="ECO:0007669"/>
    <property type="project" value="TreeGrafter"/>
</dbReference>